<keyword evidence="7" id="KW-1185">Reference proteome</keyword>
<keyword evidence="2 5" id="KW-0812">Transmembrane</keyword>
<dbReference type="Pfam" id="PF01566">
    <property type="entry name" value="Nramp"/>
    <property type="match status" value="1"/>
</dbReference>
<evidence type="ECO:0000256" key="4">
    <source>
        <dbReference type="ARBA" id="ARBA00023136"/>
    </source>
</evidence>
<gene>
    <name evidence="6" type="ORF">SAMN04489841_0586</name>
</gene>
<reference evidence="7" key="1">
    <citation type="submission" date="2016-10" db="EMBL/GenBank/DDBJ databases">
        <authorList>
            <person name="Varghese N."/>
            <person name="Submissions S."/>
        </authorList>
    </citation>
    <scope>NUCLEOTIDE SEQUENCE [LARGE SCALE GENOMIC DNA]</scope>
    <source>
        <strain evidence="7">DSM 25055</strain>
    </source>
</reference>
<sequence length="412" mass="43795">MEEHSTALDVPVEKTKETIHQYGLGLLFAANIFGAGSVYILTEAGVGFGFGLLWVLPLALGVGLTMHEMSARLAARNEPLMDYIRGVIGPTAAKPFALGIAFIMQFWSVANYALAGAALVFLTPLSNLYVGIVVMAALGISLVELRVYSRIEGVIATLVLAIFASYLVIVANLQPSLGGVALGFVPTISADLDYLTMIIALLGTTVYYPNFFIQTSMQHEKDWDAVSRYRKDHTVGLAAVVALSATVIIAAAMAVPDGTLTLTAPAQPLIDMIGPWVLGVFVVAVGAASFTSATGTLFAAGFMVPQSYELQTHFGDMHFRRTVHFLIGLSVLLAIPILAFTEFTPVRLALLMPAVNGVVGLPITALALFGAIKRYADPTRGEQAVFLAAVVLMFLTSLVTAESLARSIVELL</sequence>
<feature type="transmembrane region" description="Helical" evidence="5">
    <location>
        <begin position="349"/>
        <end position="372"/>
    </location>
</feature>
<evidence type="ECO:0000256" key="5">
    <source>
        <dbReference type="SAM" id="Phobius"/>
    </source>
</evidence>
<keyword evidence="3 5" id="KW-1133">Transmembrane helix</keyword>
<feature type="transmembrane region" description="Helical" evidence="5">
    <location>
        <begin position="276"/>
        <end position="302"/>
    </location>
</feature>
<protein>
    <submittedName>
        <fullName evidence="6">Mn2+ and Fe2+ transporters of the NRAMP family</fullName>
    </submittedName>
</protein>
<dbReference type="OrthoDB" id="214005at2157"/>
<feature type="transmembrane region" description="Helical" evidence="5">
    <location>
        <begin position="22"/>
        <end position="41"/>
    </location>
</feature>
<feature type="transmembrane region" description="Helical" evidence="5">
    <location>
        <begin position="154"/>
        <end position="174"/>
    </location>
</feature>
<name>A0A1H9AYV9_9EURY</name>
<dbReference type="RefSeq" id="WP_090613118.1">
    <property type="nucleotide sequence ID" value="NZ_FOFD01000001.1"/>
</dbReference>
<dbReference type="InterPro" id="IPR001046">
    <property type="entry name" value="NRAMP_fam"/>
</dbReference>
<dbReference type="GO" id="GO:0046873">
    <property type="term" value="F:metal ion transmembrane transporter activity"/>
    <property type="evidence" value="ECO:0007669"/>
    <property type="project" value="InterPro"/>
</dbReference>
<feature type="transmembrane region" description="Helical" evidence="5">
    <location>
        <begin position="234"/>
        <end position="256"/>
    </location>
</feature>
<evidence type="ECO:0000313" key="7">
    <source>
        <dbReference type="Proteomes" id="UP000199114"/>
    </source>
</evidence>
<organism evidence="6 7">
    <name type="scientific">Natrinema salaciae</name>
    <dbReference type="NCBI Taxonomy" id="1186196"/>
    <lineage>
        <taxon>Archaea</taxon>
        <taxon>Methanobacteriati</taxon>
        <taxon>Methanobacteriota</taxon>
        <taxon>Stenosarchaea group</taxon>
        <taxon>Halobacteria</taxon>
        <taxon>Halobacteriales</taxon>
        <taxon>Natrialbaceae</taxon>
        <taxon>Natrinema</taxon>
    </lineage>
</organism>
<feature type="transmembrane region" description="Helical" evidence="5">
    <location>
        <begin position="384"/>
        <end position="405"/>
    </location>
</feature>
<feature type="transmembrane region" description="Helical" evidence="5">
    <location>
        <begin position="87"/>
        <end position="107"/>
    </location>
</feature>
<evidence type="ECO:0000256" key="2">
    <source>
        <dbReference type="ARBA" id="ARBA00022692"/>
    </source>
</evidence>
<feature type="transmembrane region" description="Helical" evidence="5">
    <location>
        <begin position="323"/>
        <end position="343"/>
    </location>
</feature>
<dbReference type="GO" id="GO:0016020">
    <property type="term" value="C:membrane"/>
    <property type="evidence" value="ECO:0007669"/>
    <property type="project" value="UniProtKB-SubCell"/>
</dbReference>
<proteinExistence type="predicted"/>
<evidence type="ECO:0000256" key="1">
    <source>
        <dbReference type="ARBA" id="ARBA00004141"/>
    </source>
</evidence>
<feature type="transmembrane region" description="Helical" evidence="5">
    <location>
        <begin position="194"/>
        <end position="213"/>
    </location>
</feature>
<feature type="transmembrane region" description="Helical" evidence="5">
    <location>
        <begin position="113"/>
        <end position="142"/>
    </location>
</feature>
<dbReference type="STRING" id="1186196.SAMN04489841_0586"/>
<dbReference type="EMBL" id="FOFD01000001">
    <property type="protein sequence ID" value="SEP81960.1"/>
    <property type="molecule type" value="Genomic_DNA"/>
</dbReference>
<feature type="transmembrane region" description="Helical" evidence="5">
    <location>
        <begin position="47"/>
        <end position="66"/>
    </location>
</feature>
<keyword evidence="4 5" id="KW-0472">Membrane</keyword>
<dbReference type="Proteomes" id="UP000199114">
    <property type="component" value="Unassembled WGS sequence"/>
</dbReference>
<dbReference type="AlphaFoldDB" id="A0A1H9AYV9"/>
<evidence type="ECO:0000313" key="6">
    <source>
        <dbReference type="EMBL" id="SEP81960.1"/>
    </source>
</evidence>
<comment type="subcellular location">
    <subcellularLocation>
        <location evidence="1">Membrane</location>
        <topology evidence="1">Multi-pass membrane protein</topology>
    </subcellularLocation>
</comment>
<evidence type="ECO:0000256" key="3">
    <source>
        <dbReference type="ARBA" id="ARBA00022989"/>
    </source>
</evidence>
<accession>A0A1H9AYV9</accession>